<dbReference type="NCBIfam" id="TIGR00756">
    <property type="entry name" value="PPR"/>
    <property type="match status" value="1"/>
</dbReference>
<evidence type="ECO:0000313" key="5">
    <source>
        <dbReference type="Proteomes" id="UP000236161"/>
    </source>
</evidence>
<dbReference type="GO" id="GO:0009658">
    <property type="term" value="P:chloroplast organization"/>
    <property type="evidence" value="ECO:0007669"/>
    <property type="project" value="InterPro"/>
</dbReference>
<organism evidence="4 5">
    <name type="scientific">Apostasia shenzhenica</name>
    <dbReference type="NCBI Taxonomy" id="1088818"/>
    <lineage>
        <taxon>Eukaryota</taxon>
        <taxon>Viridiplantae</taxon>
        <taxon>Streptophyta</taxon>
        <taxon>Embryophyta</taxon>
        <taxon>Tracheophyta</taxon>
        <taxon>Spermatophyta</taxon>
        <taxon>Magnoliopsida</taxon>
        <taxon>Liliopsida</taxon>
        <taxon>Asparagales</taxon>
        <taxon>Orchidaceae</taxon>
        <taxon>Apostasioideae</taxon>
        <taxon>Apostasia</taxon>
    </lineage>
</organism>
<dbReference type="Gene3D" id="1.25.40.10">
    <property type="entry name" value="Tetratricopeptide repeat domain"/>
    <property type="match status" value="4"/>
</dbReference>
<dbReference type="EMBL" id="KZ451955">
    <property type="protein sequence ID" value="PKA58181.1"/>
    <property type="molecule type" value="Genomic_DNA"/>
</dbReference>
<dbReference type="Pfam" id="PF01535">
    <property type="entry name" value="PPR"/>
    <property type="match status" value="2"/>
</dbReference>
<gene>
    <name evidence="4" type="primary">DG1</name>
    <name evidence="4" type="ORF">AXF42_Ash012904</name>
</gene>
<dbReference type="InterPro" id="IPR002885">
    <property type="entry name" value="PPR_rpt"/>
</dbReference>
<feature type="repeat" description="PPR" evidence="2">
    <location>
        <begin position="319"/>
        <end position="353"/>
    </location>
</feature>
<accession>A0A2I0ARK0</accession>
<proteinExistence type="predicted"/>
<dbReference type="Proteomes" id="UP000236161">
    <property type="component" value="Unassembled WGS sequence"/>
</dbReference>
<dbReference type="PANTHER" id="PTHR46935:SF2">
    <property type="entry name" value="PENTACOTRIPEPTIDE-REPEAT REGION OF PRORP DOMAIN-CONTAINING PROTEIN"/>
    <property type="match status" value="1"/>
</dbReference>
<dbReference type="PANTHER" id="PTHR46935">
    <property type="entry name" value="OS01G0674700 PROTEIN"/>
    <property type="match status" value="1"/>
</dbReference>
<evidence type="ECO:0000313" key="4">
    <source>
        <dbReference type="EMBL" id="PKA58181.1"/>
    </source>
</evidence>
<dbReference type="GO" id="GO:0008168">
    <property type="term" value="F:methyltransferase activity"/>
    <property type="evidence" value="ECO:0007669"/>
    <property type="project" value="UniProtKB-KW"/>
</dbReference>
<evidence type="ECO:0000256" key="2">
    <source>
        <dbReference type="PROSITE-ProRule" id="PRU00708"/>
    </source>
</evidence>
<reference evidence="4 5" key="1">
    <citation type="journal article" date="2017" name="Nature">
        <title>The Apostasia genome and the evolution of orchids.</title>
        <authorList>
            <person name="Zhang G.Q."/>
            <person name="Liu K.W."/>
            <person name="Li Z."/>
            <person name="Lohaus R."/>
            <person name="Hsiao Y.Y."/>
            <person name="Niu S.C."/>
            <person name="Wang J.Y."/>
            <person name="Lin Y.C."/>
            <person name="Xu Q."/>
            <person name="Chen L.J."/>
            <person name="Yoshida K."/>
            <person name="Fujiwara S."/>
            <person name="Wang Z.W."/>
            <person name="Zhang Y.Q."/>
            <person name="Mitsuda N."/>
            <person name="Wang M."/>
            <person name="Liu G.H."/>
            <person name="Pecoraro L."/>
            <person name="Huang H.X."/>
            <person name="Xiao X.J."/>
            <person name="Lin M."/>
            <person name="Wu X.Y."/>
            <person name="Wu W.L."/>
            <person name="Chen Y.Y."/>
            <person name="Chang S.B."/>
            <person name="Sakamoto S."/>
            <person name="Ohme-Takagi M."/>
            <person name="Yagi M."/>
            <person name="Zeng S.J."/>
            <person name="Shen C.Y."/>
            <person name="Yeh C.M."/>
            <person name="Luo Y.B."/>
            <person name="Tsai W.C."/>
            <person name="Van de Peer Y."/>
            <person name="Liu Z.J."/>
        </authorList>
    </citation>
    <scope>NUCLEOTIDE SEQUENCE [LARGE SCALE GENOMIC DNA]</scope>
    <source>
        <strain evidence="5">cv. Shenzhen</strain>
        <tissue evidence="4">Stem</tissue>
    </source>
</reference>
<dbReference type="PROSITE" id="PS51375">
    <property type="entry name" value="PPR"/>
    <property type="match status" value="4"/>
</dbReference>
<dbReference type="GO" id="GO:0009507">
    <property type="term" value="C:chloroplast"/>
    <property type="evidence" value="ECO:0007669"/>
    <property type="project" value="TreeGrafter"/>
</dbReference>
<evidence type="ECO:0000256" key="3">
    <source>
        <dbReference type="SAM" id="MobiDB-lite"/>
    </source>
</evidence>
<evidence type="ECO:0000256" key="1">
    <source>
        <dbReference type="ARBA" id="ARBA00022737"/>
    </source>
</evidence>
<feature type="repeat" description="PPR" evidence="2">
    <location>
        <begin position="284"/>
        <end position="318"/>
    </location>
</feature>
<dbReference type="STRING" id="1088818.A0A2I0ARK0"/>
<dbReference type="InterPro" id="IPR011990">
    <property type="entry name" value="TPR-like_helical_dom_sf"/>
</dbReference>
<feature type="repeat" description="PPR" evidence="2">
    <location>
        <begin position="354"/>
        <end position="388"/>
    </location>
</feature>
<keyword evidence="1" id="KW-0677">Repeat</keyword>
<keyword evidence="4" id="KW-0808">Transferase</keyword>
<sequence length="800" mass="90992">MEVLPAAISNCSACLPRRCGEKLFEPNTEAIKQRLLRKGVDPTPKILHTLRKKEIQKHIRRSKKQAKREEAHTLTESQKNLLEEEALFRSAAAEYRALRAELGWKSQPAPALVGSPWKKLSGAYMAGLGSESKVLTGQKLKAEHLEELRMLLAERNEEAMKCFLDDDDVEKIGVGEQIRIRRSPSIERMTDDEKIKLLTRRFVYTKLLSVLGKERRPLEALKIFSEMREDGLIYPDMAAYHSISVTLGQAGLVEKLIHIIECMRQKPSKNLKKSRDWDPCLDPDIIVFHAVLNACVPSRQWKGVPWVLQQMRLSGLRPTETTYGLAMEVMLKAGKYDFVHNFFEKMQQSRLAPKAISYKVLVKTFWEEGKVNEAIAVVRDMERRGVVGISSVYYELACCLCNNGRWLDAIVELLADVDQTSSTSLSKSTGYDALLARGEEVEKLKKLTRTKPLEVTFTGMILASLDGGYANDSIAIFYYMKDHCTPNIGTINAMLKVYGCCDMFVKAKELFESIKEGSSGSSTSDEVQPLKPDSYTYTLMLESSASAHQWEFFEYVYKEMALSTLELDMNKYSWLLVEAAKAGKWHLLEHAFDQILESGEIPHLSLFTEMLCQMILQQNFERIISLLNGLAHASLQISESQWMRLFDSNKARFSMDALQNLLNHLKTSSELLMEKPIPDLFRSLEHLCKMKPEEHAFSHDSTANYLNCQHVIPPQIREYCENRSDDSLHLQEHLSFNSKMYNEARECASVEDGNSLVEGIDSVLDQLTGDVGEASSRLPSASDILQLWKEERTKNCNFTF</sequence>
<name>A0A2I0ARK0_9ASPA</name>
<dbReference type="InterPro" id="IPR044645">
    <property type="entry name" value="DG1/EMB2279-like"/>
</dbReference>
<protein>
    <submittedName>
        <fullName evidence="4">Pentatricopeptide repeat-containing protein</fullName>
        <ecNumber evidence="4">2.1.1.204</ecNumber>
    </submittedName>
</protein>
<feature type="repeat" description="PPR" evidence="2">
    <location>
        <begin position="200"/>
        <end position="234"/>
    </location>
</feature>
<dbReference type="AlphaFoldDB" id="A0A2I0ARK0"/>
<feature type="region of interest" description="Disordered" evidence="3">
    <location>
        <begin position="57"/>
        <end position="76"/>
    </location>
</feature>
<dbReference type="EC" id="2.1.1.204" evidence="4"/>
<dbReference type="OrthoDB" id="1904535at2759"/>
<dbReference type="Pfam" id="PF13812">
    <property type="entry name" value="PPR_3"/>
    <property type="match status" value="1"/>
</dbReference>
<dbReference type="GO" id="GO:0032259">
    <property type="term" value="P:methylation"/>
    <property type="evidence" value="ECO:0007669"/>
    <property type="project" value="UniProtKB-KW"/>
</dbReference>
<keyword evidence="4" id="KW-0489">Methyltransferase</keyword>
<keyword evidence="5" id="KW-1185">Reference proteome</keyword>